<evidence type="ECO:0000256" key="1">
    <source>
        <dbReference type="ARBA" id="ARBA00001933"/>
    </source>
</evidence>
<comment type="similarity">
    <text evidence="2 8">Belongs to the class-V pyridoxal-phosphate-dependent aminotransferase family. Csd subfamily.</text>
</comment>
<feature type="domain" description="Aminotransferase class V" evidence="9">
    <location>
        <begin position="41"/>
        <end position="411"/>
    </location>
</feature>
<dbReference type="InterPro" id="IPR015421">
    <property type="entry name" value="PyrdxlP-dep_Trfase_major"/>
</dbReference>
<accession>A0A1C3E5X9</accession>
<comment type="cofactor">
    <cofactor evidence="1 7">
        <name>pyridoxal 5'-phosphate</name>
        <dbReference type="ChEBI" id="CHEBI:597326"/>
    </cofactor>
</comment>
<dbReference type="Pfam" id="PF00266">
    <property type="entry name" value="Aminotran_5"/>
    <property type="match status" value="1"/>
</dbReference>
<dbReference type="EMBL" id="LYDR01000152">
    <property type="protein sequence ID" value="ODA28644.1"/>
    <property type="molecule type" value="Genomic_DNA"/>
</dbReference>
<keyword evidence="11" id="KW-1185">Reference proteome</keyword>
<dbReference type="STRING" id="1841610.A6X21_13260"/>
<dbReference type="PANTHER" id="PTHR43586">
    <property type="entry name" value="CYSTEINE DESULFURASE"/>
    <property type="match status" value="1"/>
</dbReference>
<evidence type="ECO:0000256" key="2">
    <source>
        <dbReference type="ARBA" id="ARBA00010447"/>
    </source>
</evidence>
<name>A0A1C3E5X9_9PLAN</name>
<evidence type="ECO:0000256" key="8">
    <source>
        <dbReference type="RuleBase" id="RU004506"/>
    </source>
</evidence>
<dbReference type="InterPro" id="IPR015422">
    <property type="entry name" value="PyrdxlP-dep_Trfase_small"/>
</dbReference>
<dbReference type="InterPro" id="IPR015424">
    <property type="entry name" value="PyrdxlP-dep_Trfase"/>
</dbReference>
<dbReference type="PANTHER" id="PTHR43586:SF8">
    <property type="entry name" value="CYSTEINE DESULFURASE 1, CHLOROPLASTIC"/>
    <property type="match status" value="1"/>
</dbReference>
<evidence type="ECO:0000256" key="7">
    <source>
        <dbReference type="RuleBase" id="RU004504"/>
    </source>
</evidence>
<evidence type="ECO:0000259" key="9">
    <source>
        <dbReference type="Pfam" id="PF00266"/>
    </source>
</evidence>
<comment type="function">
    <text evidence="8">Catalyzes the removal of elemental sulfur and selenium atoms from L-cysteine, L-cystine, L-selenocysteine, and L-selenocystine to produce L-alanine.</text>
</comment>
<dbReference type="Proteomes" id="UP000094828">
    <property type="component" value="Unassembled WGS sequence"/>
</dbReference>
<evidence type="ECO:0000313" key="11">
    <source>
        <dbReference type="Proteomes" id="UP000094828"/>
    </source>
</evidence>
<dbReference type="GO" id="GO:0030170">
    <property type="term" value="F:pyridoxal phosphate binding"/>
    <property type="evidence" value="ECO:0007669"/>
    <property type="project" value="UniProtKB-UniRule"/>
</dbReference>
<keyword evidence="4 8" id="KW-0808">Transferase</keyword>
<sequence>MSVSPTSTGQQPEILDVDRIQQVRRDFPILHELVHGDLPLVYLDSAATSQKPKCVVDKIVEAYEKYNSNVHRGIHALGDRMTTEMESAREKIARFIGASTAEQVIFTSGTTMSVNLVAHGWAAKHLRPGDEILLNEMEHHANFVPWQMAAQASGATLRFLPLTADWQLDLSRLDEFINSRTRLVAVAGMSNVTGTVHDVPRIAAAAHAVGARVFVDAAQSSAHGLTNVQDGNIDFLAFSGHKLLGPTGLGILYGKPEALEEIQPVFGGGHMIREVTKSGSTWADLPARLEAGTAAFVECAGMGAAIDYLESIGMESITRYEHSLLELAHARLSQIPGLTIFGPEVAHKGAIVSMVHEQIHAHDLADLLDRQGVAIRAGHHCTMPLHELFGVAATARASFAFYNTPDEVEKLASAIEKAIEVFQRRSLRRANRSL</sequence>
<evidence type="ECO:0000256" key="5">
    <source>
        <dbReference type="ARBA" id="ARBA00022898"/>
    </source>
</evidence>
<comment type="caution">
    <text evidence="10">The sequence shown here is derived from an EMBL/GenBank/DDBJ whole genome shotgun (WGS) entry which is preliminary data.</text>
</comment>
<evidence type="ECO:0000313" key="10">
    <source>
        <dbReference type="EMBL" id="ODA28644.1"/>
    </source>
</evidence>
<gene>
    <name evidence="10" type="ORF">A6X21_13260</name>
</gene>
<dbReference type="OrthoDB" id="9804366at2"/>
<dbReference type="InterPro" id="IPR000192">
    <property type="entry name" value="Aminotrans_V_dom"/>
</dbReference>
<proteinExistence type="inferred from homology"/>
<evidence type="ECO:0000256" key="3">
    <source>
        <dbReference type="ARBA" id="ARBA00012239"/>
    </source>
</evidence>
<dbReference type="SUPFAM" id="SSF53383">
    <property type="entry name" value="PLP-dependent transferases"/>
    <property type="match status" value="1"/>
</dbReference>
<dbReference type="PROSITE" id="PS00595">
    <property type="entry name" value="AA_TRANSFER_CLASS_5"/>
    <property type="match status" value="1"/>
</dbReference>
<dbReference type="NCBIfam" id="TIGR01979">
    <property type="entry name" value="sufS"/>
    <property type="match status" value="1"/>
</dbReference>
<dbReference type="InterPro" id="IPR010970">
    <property type="entry name" value="Cys_dSase_SufS"/>
</dbReference>
<dbReference type="GO" id="GO:0031071">
    <property type="term" value="F:cysteine desulfurase activity"/>
    <property type="evidence" value="ECO:0007669"/>
    <property type="project" value="UniProtKB-UniRule"/>
</dbReference>
<dbReference type="RefSeq" id="WP_068852115.1">
    <property type="nucleotide sequence ID" value="NZ_LYDR01000152.1"/>
</dbReference>
<evidence type="ECO:0000256" key="4">
    <source>
        <dbReference type="ARBA" id="ARBA00022679"/>
    </source>
</evidence>
<dbReference type="GO" id="GO:0006534">
    <property type="term" value="P:cysteine metabolic process"/>
    <property type="evidence" value="ECO:0007669"/>
    <property type="project" value="UniProtKB-UniRule"/>
</dbReference>
<evidence type="ECO:0000256" key="6">
    <source>
        <dbReference type="ARBA" id="ARBA00050776"/>
    </source>
</evidence>
<dbReference type="AlphaFoldDB" id="A0A1C3E5X9"/>
<dbReference type="InterPro" id="IPR020578">
    <property type="entry name" value="Aminotrans_V_PyrdxlP_BS"/>
</dbReference>
<dbReference type="EC" id="2.8.1.7" evidence="3 8"/>
<dbReference type="Gene3D" id="3.40.640.10">
    <property type="entry name" value="Type I PLP-dependent aspartate aminotransferase-like (Major domain)"/>
    <property type="match status" value="1"/>
</dbReference>
<dbReference type="CDD" id="cd06453">
    <property type="entry name" value="SufS_like"/>
    <property type="match status" value="1"/>
</dbReference>
<organism evidence="10 11">
    <name type="scientific">Planctopirus hydrillae</name>
    <dbReference type="NCBI Taxonomy" id="1841610"/>
    <lineage>
        <taxon>Bacteria</taxon>
        <taxon>Pseudomonadati</taxon>
        <taxon>Planctomycetota</taxon>
        <taxon>Planctomycetia</taxon>
        <taxon>Planctomycetales</taxon>
        <taxon>Planctomycetaceae</taxon>
        <taxon>Planctopirus</taxon>
    </lineage>
</organism>
<protein>
    <recommendedName>
        <fullName evidence="3 8">Cysteine desulfurase</fullName>
        <ecNumber evidence="3 8">2.8.1.7</ecNumber>
    </recommendedName>
</protein>
<comment type="catalytic activity">
    <reaction evidence="6 8">
        <text>(sulfur carrier)-H + L-cysteine = (sulfur carrier)-SH + L-alanine</text>
        <dbReference type="Rhea" id="RHEA:43892"/>
        <dbReference type="Rhea" id="RHEA-COMP:14737"/>
        <dbReference type="Rhea" id="RHEA-COMP:14739"/>
        <dbReference type="ChEBI" id="CHEBI:29917"/>
        <dbReference type="ChEBI" id="CHEBI:35235"/>
        <dbReference type="ChEBI" id="CHEBI:57972"/>
        <dbReference type="ChEBI" id="CHEBI:64428"/>
        <dbReference type="EC" id="2.8.1.7"/>
    </reaction>
</comment>
<keyword evidence="5 8" id="KW-0663">Pyridoxal phosphate</keyword>
<reference evidence="10 11" key="1">
    <citation type="submission" date="2016-05" db="EMBL/GenBank/DDBJ databases">
        <title>Genomic and physiological characterization of Planctopirus sp. isolated from fresh water lake.</title>
        <authorList>
            <person name="Subhash Y."/>
            <person name="Ramana C."/>
        </authorList>
    </citation>
    <scope>NUCLEOTIDE SEQUENCE [LARGE SCALE GENOMIC DNA]</scope>
    <source>
        <strain evidence="10 11">JC280</strain>
    </source>
</reference>
<dbReference type="Gene3D" id="3.90.1150.10">
    <property type="entry name" value="Aspartate Aminotransferase, domain 1"/>
    <property type="match status" value="1"/>
</dbReference>